<dbReference type="GO" id="GO:0030509">
    <property type="term" value="P:BMP signaling pathway"/>
    <property type="evidence" value="ECO:0007669"/>
    <property type="project" value="TreeGrafter"/>
</dbReference>
<feature type="region of interest" description="Disordered" evidence="9">
    <location>
        <begin position="223"/>
        <end position="265"/>
    </location>
</feature>
<dbReference type="SMART" id="SM00204">
    <property type="entry name" value="TGFB"/>
    <property type="match status" value="1"/>
</dbReference>
<evidence type="ECO:0000256" key="2">
    <source>
        <dbReference type="ARBA" id="ARBA00006656"/>
    </source>
</evidence>
<feature type="region of interest" description="Disordered" evidence="9">
    <location>
        <begin position="281"/>
        <end position="337"/>
    </location>
</feature>
<name>A0A9Q0EC79_9TELE</name>
<evidence type="ECO:0000256" key="10">
    <source>
        <dbReference type="SAM" id="SignalP"/>
    </source>
</evidence>
<dbReference type="PRINTS" id="PR00669">
    <property type="entry name" value="INHIBINA"/>
</dbReference>
<feature type="domain" description="TGF-beta family profile" evidence="11">
    <location>
        <begin position="331"/>
        <end position="442"/>
    </location>
</feature>
<sequence length="442" mass="48600">MTLSAFCCVWFGCHLGVGLLTAGGGGVTSAEKHHRRPPPPAGRDLGREGGPLRWRSGDLRADGLLTELLSTLNLTEQNLRPAPEDYMEELYERFSGDLHAAPSGGAVVRSFKNQDSSPYSGTAEGTQTHPLLFTLSVPAHERLRLAELRLYTAAPRSPSVRHQVTVYQRRRGGREATSGEEERLVTRRLRAGGEGWMALDLTHVVEGWRSLGQDTHRLEVYVEERPGSEGQEDEEDEEEGKVAAEVTGEKEEEEEGGTSFSIERNVDGKRNAVMVVFSDDPVGDLKMPQDRKDASVTPLPGTGDAVRGTGDAVRGTADENRKPSDPPSGARLRRAAKSQPCRRSALYVDFKDIGWDQWVIQPQGYEAYECHGVCNMPMTSEVSPTKHAMVQTLLSHKRPQKASRACCVPTKLDAIPLLYHDNGVVTFNHKYEGMVVAECGCR</sequence>
<evidence type="ECO:0000256" key="1">
    <source>
        <dbReference type="ARBA" id="ARBA00004613"/>
    </source>
</evidence>
<evidence type="ECO:0000256" key="6">
    <source>
        <dbReference type="ARBA" id="ARBA00023157"/>
    </source>
</evidence>
<evidence type="ECO:0000259" key="11">
    <source>
        <dbReference type="PROSITE" id="PS51362"/>
    </source>
</evidence>
<comment type="subcellular location">
    <subcellularLocation>
        <location evidence="1">Secreted</location>
    </subcellularLocation>
</comment>
<feature type="chain" id="PRO_5040429361" description="TGF-beta family profile domain-containing protein" evidence="10">
    <location>
        <begin position="19"/>
        <end position="442"/>
    </location>
</feature>
<dbReference type="FunFam" id="2.10.90.10:FF:000001">
    <property type="entry name" value="Bone morphogenetic protein 4"/>
    <property type="match status" value="1"/>
</dbReference>
<dbReference type="InterPro" id="IPR001839">
    <property type="entry name" value="TGF-b_C"/>
</dbReference>
<dbReference type="PROSITE" id="PS51362">
    <property type="entry name" value="TGF_BETA_2"/>
    <property type="match status" value="1"/>
</dbReference>
<dbReference type="AlphaFoldDB" id="A0A9Q0EC79"/>
<dbReference type="SUPFAM" id="SSF57501">
    <property type="entry name" value="Cystine-knot cytokines"/>
    <property type="match status" value="1"/>
</dbReference>
<evidence type="ECO:0000256" key="3">
    <source>
        <dbReference type="ARBA" id="ARBA00022525"/>
    </source>
</evidence>
<evidence type="ECO:0000256" key="9">
    <source>
        <dbReference type="SAM" id="MobiDB-lite"/>
    </source>
</evidence>
<proteinExistence type="inferred from homology"/>
<evidence type="ECO:0000256" key="4">
    <source>
        <dbReference type="ARBA" id="ARBA00022729"/>
    </source>
</evidence>
<keyword evidence="5 8" id="KW-0339">Growth factor</keyword>
<evidence type="ECO:0000313" key="13">
    <source>
        <dbReference type="Proteomes" id="UP001148018"/>
    </source>
</evidence>
<organism evidence="12 13">
    <name type="scientific">Muraenolepis orangiensis</name>
    <name type="common">Patagonian moray cod</name>
    <dbReference type="NCBI Taxonomy" id="630683"/>
    <lineage>
        <taxon>Eukaryota</taxon>
        <taxon>Metazoa</taxon>
        <taxon>Chordata</taxon>
        <taxon>Craniata</taxon>
        <taxon>Vertebrata</taxon>
        <taxon>Euteleostomi</taxon>
        <taxon>Actinopterygii</taxon>
        <taxon>Neopterygii</taxon>
        <taxon>Teleostei</taxon>
        <taxon>Neoteleostei</taxon>
        <taxon>Acanthomorphata</taxon>
        <taxon>Zeiogadaria</taxon>
        <taxon>Gadariae</taxon>
        <taxon>Gadiformes</taxon>
        <taxon>Muraenolepidoidei</taxon>
        <taxon>Muraenolepididae</taxon>
        <taxon>Muraenolepis</taxon>
    </lineage>
</organism>
<dbReference type="Gene3D" id="2.10.90.10">
    <property type="entry name" value="Cystine-knot cytokines"/>
    <property type="match status" value="1"/>
</dbReference>
<keyword evidence="6" id="KW-1015">Disulfide bond</keyword>
<keyword evidence="4 10" id="KW-0732">Signal</keyword>
<comment type="caution">
    <text evidence="12">The sequence shown here is derived from an EMBL/GenBank/DDBJ whole genome shotgun (WGS) entry which is preliminary data.</text>
</comment>
<accession>A0A9Q0EC79</accession>
<evidence type="ECO:0000256" key="5">
    <source>
        <dbReference type="ARBA" id="ARBA00023030"/>
    </source>
</evidence>
<dbReference type="GO" id="GO:0005615">
    <property type="term" value="C:extracellular space"/>
    <property type="evidence" value="ECO:0007669"/>
    <property type="project" value="TreeGrafter"/>
</dbReference>
<feature type="region of interest" description="Disordered" evidence="9">
    <location>
        <begin position="162"/>
        <end position="181"/>
    </location>
</feature>
<dbReference type="PROSITE" id="PS00250">
    <property type="entry name" value="TGF_BETA_1"/>
    <property type="match status" value="1"/>
</dbReference>
<dbReference type="Proteomes" id="UP001148018">
    <property type="component" value="Unassembled WGS sequence"/>
</dbReference>
<comment type="similarity">
    <text evidence="2 8">Belongs to the TGF-beta family.</text>
</comment>
<dbReference type="InterPro" id="IPR001111">
    <property type="entry name" value="TGF-b_propeptide"/>
</dbReference>
<reference evidence="12" key="1">
    <citation type="submission" date="2022-07" db="EMBL/GenBank/DDBJ databases">
        <title>Chromosome-level genome of Muraenolepis orangiensis.</title>
        <authorList>
            <person name="Kim J."/>
        </authorList>
    </citation>
    <scope>NUCLEOTIDE SEQUENCE</scope>
    <source>
        <strain evidence="12">KU_S4_2022</strain>
        <tissue evidence="12">Muscle</tissue>
    </source>
</reference>
<dbReference type="Gene3D" id="2.60.120.970">
    <property type="match status" value="1"/>
</dbReference>
<keyword evidence="13" id="KW-1185">Reference proteome</keyword>
<dbReference type="Pfam" id="PF00688">
    <property type="entry name" value="TGFb_propeptide"/>
    <property type="match status" value="1"/>
</dbReference>
<feature type="region of interest" description="Disordered" evidence="9">
    <location>
        <begin position="26"/>
        <end position="52"/>
    </location>
</feature>
<dbReference type="InterPro" id="IPR017948">
    <property type="entry name" value="TGFb_CS"/>
</dbReference>
<dbReference type="GO" id="GO:0008083">
    <property type="term" value="F:growth factor activity"/>
    <property type="evidence" value="ECO:0007669"/>
    <property type="project" value="UniProtKB-KW"/>
</dbReference>
<protein>
    <recommendedName>
        <fullName evidence="11">TGF-beta family profile domain-containing protein</fullName>
    </recommendedName>
</protein>
<dbReference type="GO" id="GO:0005125">
    <property type="term" value="F:cytokine activity"/>
    <property type="evidence" value="ECO:0007669"/>
    <property type="project" value="TreeGrafter"/>
</dbReference>
<feature type="signal peptide" evidence="10">
    <location>
        <begin position="1"/>
        <end position="18"/>
    </location>
</feature>
<dbReference type="PANTHER" id="PTHR11848">
    <property type="entry name" value="TGF-BETA FAMILY"/>
    <property type="match status" value="1"/>
</dbReference>
<dbReference type="InterPro" id="IPR029034">
    <property type="entry name" value="Cystine-knot_cytokine"/>
</dbReference>
<dbReference type="PANTHER" id="PTHR11848:SF39">
    <property type="entry name" value="BONE MORPHOGENETIC PROTEIN 10"/>
    <property type="match status" value="1"/>
</dbReference>
<feature type="compositionally biased region" description="Acidic residues" evidence="9">
    <location>
        <begin position="230"/>
        <end position="239"/>
    </location>
</feature>
<keyword evidence="7" id="KW-0325">Glycoprotein</keyword>
<dbReference type="OrthoDB" id="5987191at2759"/>
<evidence type="ECO:0000313" key="12">
    <source>
        <dbReference type="EMBL" id="KAJ3605332.1"/>
    </source>
</evidence>
<keyword evidence="3" id="KW-0964">Secreted</keyword>
<dbReference type="GO" id="GO:0035239">
    <property type="term" value="P:tube morphogenesis"/>
    <property type="evidence" value="ECO:0007669"/>
    <property type="project" value="UniProtKB-ARBA"/>
</dbReference>
<dbReference type="EMBL" id="JANIIK010000043">
    <property type="protein sequence ID" value="KAJ3605332.1"/>
    <property type="molecule type" value="Genomic_DNA"/>
</dbReference>
<dbReference type="InterPro" id="IPR015615">
    <property type="entry name" value="TGF-beta-rel"/>
</dbReference>
<evidence type="ECO:0000256" key="8">
    <source>
        <dbReference type="RuleBase" id="RU000354"/>
    </source>
</evidence>
<gene>
    <name evidence="12" type="ORF">NHX12_027379</name>
</gene>
<evidence type="ECO:0000256" key="7">
    <source>
        <dbReference type="ARBA" id="ARBA00023180"/>
    </source>
</evidence>
<dbReference type="Pfam" id="PF00019">
    <property type="entry name" value="TGF_beta"/>
    <property type="match status" value="1"/>
</dbReference>